<dbReference type="PANTHER" id="PTHR45138:SF9">
    <property type="entry name" value="DIGUANYLATE CYCLASE DGCM-RELATED"/>
    <property type="match status" value="1"/>
</dbReference>
<dbReference type="EC" id="2.7.7.65" evidence="1"/>
<protein>
    <recommendedName>
        <fullName evidence="1">diguanylate cyclase</fullName>
        <ecNumber evidence="1">2.7.7.65</ecNumber>
    </recommendedName>
</protein>
<evidence type="ECO:0000313" key="6">
    <source>
        <dbReference type="Proteomes" id="UP001163739"/>
    </source>
</evidence>
<feature type="domain" description="GGDEF" evidence="4">
    <location>
        <begin position="186"/>
        <end position="313"/>
    </location>
</feature>
<keyword evidence="6" id="KW-1185">Reference proteome</keyword>
<dbReference type="SMART" id="SM00267">
    <property type="entry name" value="GGDEF"/>
    <property type="match status" value="1"/>
</dbReference>
<evidence type="ECO:0000256" key="2">
    <source>
        <dbReference type="ARBA" id="ARBA00034247"/>
    </source>
</evidence>
<comment type="catalytic activity">
    <reaction evidence="2">
        <text>2 GTP = 3',3'-c-di-GMP + 2 diphosphate</text>
        <dbReference type="Rhea" id="RHEA:24898"/>
        <dbReference type="ChEBI" id="CHEBI:33019"/>
        <dbReference type="ChEBI" id="CHEBI:37565"/>
        <dbReference type="ChEBI" id="CHEBI:58805"/>
        <dbReference type="EC" id="2.7.7.65"/>
    </reaction>
</comment>
<evidence type="ECO:0000313" key="5">
    <source>
        <dbReference type="EMBL" id="UZE96262.1"/>
    </source>
</evidence>
<evidence type="ECO:0000259" key="3">
    <source>
        <dbReference type="PROSITE" id="PS50112"/>
    </source>
</evidence>
<dbReference type="NCBIfam" id="TIGR00229">
    <property type="entry name" value="sensory_box"/>
    <property type="match status" value="1"/>
</dbReference>
<accession>A0ABY6N2P2</accession>
<dbReference type="RefSeq" id="WP_265047746.1">
    <property type="nucleotide sequence ID" value="NZ_CP100390.1"/>
</dbReference>
<dbReference type="SMART" id="SM00091">
    <property type="entry name" value="PAS"/>
    <property type="match status" value="1"/>
</dbReference>
<dbReference type="PROSITE" id="PS50112">
    <property type="entry name" value="PAS"/>
    <property type="match status" value="1"/>
</dbReference>
<feature type="domain" description="PAS" evidence="3">
    <location>
        <begin position="11"/>
        <end position="88"/>
    </location>
</feature>
<dbReference type="Gene3D" id="3.30.450.20">
    <property type="entry name" value="PAS domain"/>
    <property type="match status" value="1"/>
</dbReference>
<dbReference type="SUPFAM" id="SSF55073">
    <property type="entry name" value="Nucleotide cyclase"/>
    <property type="match status" value="1"/>
</dbReference>
<dbReference type="InterPro" id="IPR035965">
    <property type="entry name" value="PAS-like_dom_sf"/>
</dbReference>
<dbReference type="InterPro" id="IPR000014">
    <property type="entry name" value="PAS"/>
</dbReference>
<dbReference type="Gene3D" id="3.30.70.270">
    <property type="match status" value="1"/>
</dbReference>
<name>A0ABY6N2P2_9ALTE</name>
<reference evidence="5" key="1">
    <citation type="submission" date="2022-06" db="EMBL/GenBank/DDBJ databases">
        <title>Alkalimarinus sp. nov., isolated from gut of a Alitta virens.</title>
        <authorList>
            <person name="Yang A.I."/>
            <person name="Shin N.-R."/>
        </authorList>
    </citation>
    <scope>NUCLEOTIDE SEQUENCE</scope>
    <source>
        <strain evidence="5">A2M4</strain>
    </source>
</reference>
<sequence length="313" mass="36317">MDNDIEALERQLRDYRRLFNEAEVAIIIVDREGNFNDCNKAYYSLMGYIDKPVMGQFHPSDISPLEQPDGSNSTEKARRMIQQVLEQGKCSFEWTHKKLDGCEFVSYVTLDVISFNNEDMIRASIHDISEQRRLDRLVKARTKELEIKNRALEHLAKTDWLTGLYNRIYLDETLQQEQHRFERYLNTFGVILIDLDYFKQINDTYGHQVGDQVLIEVSKLLKQHCRNVDTVARWGGEEFLIITPETNLEGLKVIAENLRENIESYSFPQAVTVTASLGISIFRKGDSVERLISRVDKALYKAKDKGRNTVIEA</sequence>
<evidence type="ECO:0000259" key="4">
    <source>
        <dbReference type="PROSITE" id="PS50887"/>
    </source>
</evidence>
<dbReference type="InterPro" id="IPR013767">
    <property type="entry name" value="PAS_fold"/>
</dbReference>
<dbReference type="Pfam" id="PF00990">
    <property type="entry name" value="GGDEF"/>
    <property type="match status" value="1"/>
</dbReference>
<dbReference type="InterPro" id="IPR050469">
    <property type="entry name" value="Diguanylate_Cyclase"/>
</dbReference>
<proteinExistence type="predicted"/>
<dbReference type="PROSITE" id="PS50887">
    <property type="entry name" value="GGDEF"/>
    <property type="match status" value="1"/>
</dbReference>
<evidence type="ECO:0000256" key="1">
    <source>
        <dbReference type="ARBA" id="ARBA00012528"/>
    </source>
</evidence>
<dbReference type="Proteomes" id="UP001163739">
    <property type="component" value="Chromosome"/>
</dbReference>
<dbReference type="Pfam" id="PF00989">
    <property type="entry name" value="PAS"/>
    <property type="match status" value="1"/>
</dbReference>
<dbReference type="PANTHER" id="PTHR45138">
    <property type="entry name" value="REGULATORY COMPONENTS OF SENSORY TRANSDUCTION SYSTEM"/>
    <property type="match status" value="1"/>
</dbReference>
<dbReference type="InterPro" id="IPR029787">
    <property type="entry name" value="Nucleotide_cyclase"/>
</dbReference>
<dbReference type="CDD" id="cd00130">
    <property type="entry name" value="PAS"/>
    <property type="match status" value="1"/>
</dbReference>
<gene>
    <name evidence="5" type="ORF">NKI27_00510</name>
</gene>
<dbReference type="NCBIfam" id="TIGR00254">
    <property type="entry name" value="GGDEF"/>
    <property type="match status" value="1"/>
</dbReference>
<dbReference type="EMBL" id="CP100390">
    <property type="protein sequence ID" value="UZE96262.1"/>
    <property type="molecule type" value="Genomic_DNA"/>
</dbReference>
<organism evidence="5 6">
    <name type="scientific">Alkalimarinus alittae</name>
    <dbReference type="NCBI Taxonomy" id="2961619"/>
    <lineage>
        <taxon>Bacteria</taxon>
        <taxon>Pseudomonadati</taxon>
        <taxon>Pseudomonadota</taxon>
        <taxon>Gammaproteobacteria</taxon>
        <taxon>Alteromonadales</taxon>
        <taxon>Alteromonadaceae</taxon>
        <taxon>Alkalimarinus</taxon>
    </lineage>
</organism>
<dbReference type="InterPro" id="IPR043128">
    <property type="entry name" value="Rev_trsase/Diguanyl_cyclase"/>
</dbReference>
<dbReference type="CDD" id="cd01949">
    <property type="entry name" value="GGDEF"/>
    <property type="match status" value="1"/>
</dbReference>
<dbReference type="SUPFAM" id="SSF55785">
    <property type="entry name" value="PYP-like sensor domain (PAS domain)"/>
    <property type="match status" value="1"/>
</dbReference>
<dbReference type="InterPro" id="IPR000160">
    <property type="entry name" value="GGDEF_dom"/>
</dbReference>